<organism evidence="4 5">
    <name type="scientific">Pedobacter frigiditerrae</name>
    <dbReference type="NCBI Taxonomy" id="2530452"/>
    <lineage>
        <taxon>Bacteria</taxon>
        <taxon>Pseudomonadati</taxon>
        <taxon>Bacteroidota</taxon>
        <taxon>Sphingobacteriia</taxon>
        <taxon>Sphingobacteriales</taxon>
        <taxon>Sphingobacteriaceae</taxon>
        <taxon>Pedobacter</taxon>
    </lineage>
</organism>
<dbReference type="InterPro" id="IPR011990">
    <property type="entry name" value="TPR-like_helical_dom_sf"/>
</dbReference>
<dbReference type="Proteomes" id="UP000292884">
    <property type="component" value="Unassembled WGS sequence"/>
</dbReference>
<dbReference type="AlphaFoldDB" id="A0A4V2MHP7"/>
<evidence type="ECO:0000256" key="3">
    <source>
        <dbReference type="PROSITE-ProRule" id="PRU00339"/>
    </source>
</evidence>
<sequence length="432" mass="50201">MSQVEFNSIPFQQQALALALWKIKENDYLRETAINELANIGLDNNQVNFILNQVKPYLNESLNETFVVNLGIENNVFESAKYQEEIFKKAESLYEKNILNYELVKFNLLKEGLNIAQADLIVAKLYKKVSAMVKDFQEKLDSGVISEIKIQPNPEHQKGNVGKDQVDRYIAYGAHQMEQGYLDNALELFDKAIELDENATLAYANKGQLFALKNDKEKALYFTNKALELEPNHPQILDNKVDIVYDLLNERKIEEQEFISIIKDILTKDSENPNALIYIIQYFLKQNQLDDALQKVKKLFTNYHNEQVTTQLLLNTLEQLPEEEALRQFGIIESEANEEAKYQLKYNKGLYLKGIRKFEEALKLYDDLNKIQEFSWSYYQMAIMKNLQGKTTESLELLKITFNLEPSLKADAKNYPELQNLWTNPDFIELTT</sequence>
<gene>
    <name evidence="4" type="ORF">EZ428_21305</name>
</gene>
<accession>A0A4V2MHP7</accession>
<dbReference type="PANTHER" id="PTHR44858">
    <property type="entry name" value="TETRATRICOPEPTIDE REPEAT PROTEIN 6"/>
    <property type="match status" value="1"/>
</dbReference>
<dbReference type="NCBIfam" id="NF047558">
    <property type="entry name" value="TPR_END_plus"/>
    <property type="match status" value="1"/>
</dbReference>
<keyword evidence="1" id="KW-0677">Repeat</keyword>
<evidence type="ECO:0000256" key="2">
    <source>
        <dbReference type="ARBA" id="ARBA00022803"/>
    </source>
</evidence>
<evidence type="ECO:0000256" key="1">
    <source>
        <dbReference type="ARBA" id="ARBA00022737"/>
    </source>
</evidence>
<dbReference type="InterPro" id="IPR050498">
    <property type="entry name" value="Ycf3"/>
</dbReference>
<dbReference type="SMART" id="SM00028">
    <property type="entry name" value="TPR"/>
    <property type="match status" value="3"/>
</dbReference>
<protein>
    <submittedName>
        <fullName evidence="4">Uncharacterized protein</fullName>
    </submittedName>
</protein>
<dbReference type="Gene3D" id="1.25.40.10">
    <property type="entry name" value="Tetratricopeptide repeat domain"/>
    <property type="match status" value="2"/>
</dbReference>
<dbReference type="EMBL" id="SJSK01000007">
    <property type="protein sequence ID" value="TCC87246.1"/>
    <property type="molecule type" value="Genomic_DNA"/>
</dbReference>
<keyword evidence="2 3" id="KW-0802">TPR repeat</keyword>
<comment type="caution">
    <text evidence="4">The sequence shown here is derived from an EMBL/GenBank/DDBJ whole genome shotgun (WGS) entry which is preliminary data.</text>
</comment>
<dbReference type="SUPFAM" id="SSF48452">
    <property type="entry name" value="TPR-like"/>
    <property type="match status" value="1"/>
</dbReference>
<dbReference type="InterPro" id="IPR019734">
    <property type="entry name" value="TPR_rpt"/>
</dbReference>
<keyword evidence="5" id="KW-1185">Reference proteome</keyword>
<name>A0A4V2MHP7_9SPHI</name>
<feature type="repeat" description="TPR" evidence="3">
    <location>
        <begin position="166"/>
        <end position="199"/>
    </location>
</feature>
<evidence type="ECO:0000313" key="5">
    <source>
        <dbReference type="Proteomes" id="UP000292884"/>
    </source>
</evidence>
<evidence type="ECO:0000313" key="4">
    <source>
        <dbReference type="EMBL" id="TCC87246.1"/>
    </source>
</evidence>
<dbReference type="PROSITE" id="PS50005">
    <property type="entry name" value="TPR"/>
    <property type="match status" value="2"/>
</dbReference>
<dbReference type="PANTHER" id="PTHR44858:SF1">
    <property type="entry name" value="UDP-N-ACETYLGLUCOSAMINE--PEPTIDE N-ACETYLGLUCOSAMINYLTRANSFERASE SPINDLY-RELATED"/>
    <property type="match status" value="1"/>
</dbReference>
<reference evidence="4 5" key="1">
    <citation type="submission" date="2019-02" db="EMBL/GenBank/DDBJ databases">
        <title>Pedobacter sp. RP-1-13 sp. nov., isolated from Arctic soil.</title>
        <authorList>
            <person name="Dahal R.H."/>
        </authorList>
    </citation>
    <scope>NUCLEOTIDE SEQUENCE [LARGE SCALE GENOMIC DNA]</scope>
    <source>
        <strain evidence="4 5">RP-1-13</strain>
    </source>
</reference>
<proteinExistence type="predicted"/>
<feature type="repeat" description="TPR" evidence="3">
    <location>
        <begin position="200"/>
        <end position="233"/>
    </location>
</feature>